<dbReference type="Proteomes" id="UP001163823">
    <property type="component" value="Chromosome 6"/>
</dbReference>
<feature type="domain" description="TF-B3" evidence="7">
    <location>
        <begin position="178"/>
        <end position="276"/>
    </location>
</feature>
<dbReference type="InterPro" id="IPR015300">
    <property type="entry name" value="DNA-bd_pseudobarrel_sf"/>
</dbReference>
<dbReference type="CDD" id="cd10017">
    <property type="entry name" value="B3_DNA"/>
    <property type="match status" value="1"/>
</dbReference>
<keyword evidence="2" id="KW-0805">Transcription regulation</keyword>
<dbReference type="GO" id="GO:0003677">
    <property type="term" value="F:DNA binding"/>
    <property type="evidence" value="ECO:0007669"/>
    <property type="project" value="UniProtKB-KW"/>
</dbReference>
<sequence length="281" mass="32859">MAANSKKRVETKEFHRRQRCFPESRSTHFFKILLPFTIEEKKLRIPEKFIHEFGDKLSDIVTLSDPNCRQWKVGRPYHHKSKAFTKLPDRRTLRKNYNPPTKSSFGKKRKRSAKTSESEHGDSDTSENEFKDKQEEEHVDCHLATKCCSKSYKKKRVSEDDRDKVISAADDYKTTNPSFKVVLKPHNIYNSFVYVPAGFGLKYFKHESINVVLLTSKGRKWQARCFYREGSGCGRSIGKGFAQFSRDNNLEEGDVCVFELIDKKKFMLEVTIFRLDDYVTK</sequence>
<dbReference type="SUPFAM" id="SSF101936">
    <property type="entry name" value="DNA-binding pseudobarrel domain"/>
    <property type="match status" value="2"/>
</dbReference>
<protein>
    <submittedName>
        <fullName evidence="8">B3 domain-containing protein</fullName>
    </submittedName>
</protein>
<dbReference type="InterPro" id="IPR003340">
    <property type="entry name" value="B3_DNA-bd"/>
</dbReference>
<dbReference type="GO" id="GO:0005634">
    <property type="term" value="C:nucleus"/>
    <property type="evidence" value="ECO:0007669"/>
    <property type="project" value="UniProtKB-SubCell"/>
</dbReference>
<evidence type="ECO:0000313" key="9">
    <source>
        <dbReference type="Proteomes" id="UP001163823"/>
    </source>
</evidence>
<evidence type="ECO:0000256" key="3">
    <source>
        <dbReference type="ARBA" id="ARBA00023125"/>
    </source>
</evidence>
<evidence type="ECO:0000256" key="5">
    <source>
        <dbReference type="ARBA" id="ARBA00023242"/>
    </source>
</evidence>
<evidence type="ECO:0000256" key="6">
    <source>
        <dbReference type="SAM" id="MobiDB-lite"/>
    </source>
</evidence>
<evidence type="ECO:0000256" key="4">
    <source>
        <dbReference type="ARBA" id="ARBA00023163"/>
    </source>
</evidence>
<name>A0AAD7LTB9_QUISA</name>
<dbReference type="Gene3D" id="2.40.330.10">
    <property type="entry name" value="DNA-binding pseudobarrel domain"/>
    <property type="match status" value="2"/>
</dbReference>
<dbReference type="SMART" id="SM01019">
    <property type="entry name" value="B3"/>
    <property type="match status" value="1"/>
</dbReference>
<dbReference type="AlphaFoldDB" id="A0AAD7LTB9"/>
<feature type="compositionally biased region" description="Basic and acidic residues" evidence="6">
    <location>
        <begin position="114"/>
        <end position="131"/>
    </location>
</feature>
<gene>
    <name evidence="8" type="ORF">O6P43_013843</name>
</gene>
<keyword evidence="4" id="KW-0804">Transcription</keyword>
<dbReference type="PANTHER" id="PTHR31391:SF106">
    <property type="entry name" value="B3 DOMAIN-CONTAINING PROTEIN OS01G0723500"/>
    <property type="match status" value="1"/>
</dbReference>
<dbReference type="InterPro" id="IPR044837">
    <property type="entry name" value="REM16-like"/>
</dbReference>
<keyword evidence="3" id="KW-0238">DNA-binding</keyword>
<organism evidence="8 9">
    <name type="scientific">Quillaja saponaria</name>
    <name type="common">Soap bark tree</name>
    <dbReference type="NCBI Taxonomy" id="32244"/>
    <lineage>
        <taxon>Eukaryota</taxon>
        <taxon>Viridiplantae</taxon>
        <taxon>Streptophyta</taxon>
        <taxon>Embryophyta</taxon>
        <taxon>Tracheophyta</taxon>
        <taxon>Spermatophyta</taxon>
        <taxon>Magnoliopsida</taxon>
        <taxon>eudicotyledons</taxon>
        <taxon>Gunneridae</taxon>
        <taxon>Pentapetalae</taxon>
        <taxon>rosids</taxon>
        <taxon>fabids</taxon>
        <taxon>Fabales</taxon>
        <taxon>Quillajaceae</taxon>
        <taxon>Quillaja</taxon>
    </lineage>
</organism>
<comment type="caution">
    <text evidence="8">The sequence shown here is derived from an EMBL/GenBank/DDBJ whole genome shotgun (WGS) entry which is preliminary data.</text>
</comment>
<evidence type="ECO:0000313" key="8">
    <source>
        <dbReference type="EMBL" id="KAJ7963964.1"/>
    </source>
</evidence>
<keyword evidence="5" id="KW-0539">Nucleus</keyword>
<dbReference type="KEGG" id="qsa:O6P43_013843"/>
<proteinExistence type="predicted"/>
<dbReference type="PROSITE" id="PS50863">
    <property type="entry name" value="B3"/>
    <property type="match status" value="1"/>
</dbReference>
<dbReference type="PANTHER" id="PTHR31391">
    <property type="entry name" value="B3 DOMAIN-CONTAINING PROTEIN OS11G0197600-RELATED"/>
    <property type="match status" value="1"/>
</dbReference>
<evidence type="ECO:0000259" key="7">
    <source>
        <dbReference type="PROSITE" id="PS50863"/>
    </source>
</evidence>
<feature type="region of interest" description="Disordered" evidence="6">
    <location>
        <begin position="82"/>
        <end position="131"/>
    </location>
</feature>
<evidence type="ECO:0000256" key="2">
    <source>
        <dbReference type="ARBA" id="ARBA00023015"/>
    </source>
</evidence>
<dbReference type="EMBL" id="JARAOO010000006">
    <property type="protein sequence ID" value="KAJ7963964.1"/>
    <property type="molecule type" value="Genomic_DNA"/>
</dbReference>
<comment type="subcellular location">
    <subcellularLocation>
        <location evidence="1">Nucleus</location>
    </subcellularLocation>
</comment>
<dbReference type="Pfam" id="PF02362">
    <property type="entry name" value="B3"/>
    <property type="match status" value="1"/>
</dbReference>
<accession>A0AAD7LTB9</accession>
<evidence type="ECO:0000256" key="1">
    <source>
        <dbReference type="ARBA" id="ARBA00004123"/>
    </source>
</evidence>
<reference evidence="8" key="1">
    <citation type="journal article" date="2023" name="Science">
        <title>Elucidation of the pathway for biosynthesis of saponin adjuvants from the soapbark tree.</title>
        <authorList>
            <person name="Reed J."/>
            <person name="Orme A."/>
            <person name="El-Demerdash A."/>
            <person name="Owen C."/>
            <person name="Martin L.B.B."/>
            <person name="Misra R.C."/>
            <person name="Kikuchi S."/>
            <person name="Rejzek M."/>
            <person name="Martin A.C."/>
            <person name="Harkess A."/>
            <person name="Leebens-Mack J."/>
            <person name="Louveau T."/>
            <person name="Stephenson M.J."/>
            <person name="Osbourn A."/>
        </authorList>
    </citation>
    <scope>NUCLEOTIDE SEQUENCE</scope>
    <source>
        <strain evidence="8">S10</strain>
    </source>
</reference>
<keyword evidence="9" id="KW-1185">Reference proteome</keyword>